<evidence type="ECO:0000313" key="3">
    <source>
        <dbReference type="Proteomes" id="UP000474802"/>
    </source>
</evidence>
<accession>A0A6M1SBD2</accession>
<dbReference type="Proteomes" id="UP000474802">
    <property type="component" value="Unassembled WGS sequence"/>
</dbReference>
<dbReference type="AlphaFoldDB" id="A0A6M1SBD2"/>
<dbReference type="Pfam" id="PF01590">
    <property type="entry name" value="GAF"/>
    <property type="match status" value="1"/>
</dbReference>
<comment type="caution">
    <text evidence="2">The sequence shown here is derived from an EMBL/GenBank/DDBJ whole genome shotgun (WGS) entry which is preliminary data.</text>
</comment>
<dbReference type="InterPro" id="IPR029016">
    <property type="entry name" value="GAF-like_dom_sf"/>
</dbReference>
<keyword evidence="3" id="KW-1185">Reference proteome</keyword>
<name>A0A6M1SBD2_9HYPH</name>
<dbReference type="EMBL" id="JAALFG010000001">
    <property type="protein sequence ID" value="NGP17047.1"/>
    <property type="molecule type" value="Genomic_DNA"/>
</dbReference>
<evidence type="ECO:0000259" key="1">
    <source>
        <dbReference type="Pfam" id="PF01590"/>
    </source>
</evidence>
<protein>
    <submittedName>
        <fullName evidence="2">GAF domain-containing protein</fullName>
    </submittedName>
</protein>
<gene>
    <name evidence="2" type="ORF">G5575_04520</name>
</gene>
<dbReference type="Gene3D" id="3.30.450.40">
    <property type="match status" value="1"/>
</dbReference>
<organism evidence="2 3">
    <name type="scientific">Devosia aurantiaca</name>
    <dbReference type="NCBI Taxonomy" id="2714858"/>
    <lineage>
        <taxon>Bacteria</taxon>
        <taxon>Pseudomonadati</taxon>
        <taxon>Pseudomonadota</taxon>
        <taxon>Alphaproteobacteria</taxon>
        <taxon>Hyphomicrobiales</taxon>
        <taxon>Devosiaceae</taxon>
        <taxon>Devosia</taxon>
    </lineage>
</organism>
<feature type="domain" description="GAF" evidence="1">
    <location>
        <begin position="27"/>
        <end position="132"/>
    </location>
</feature>
<dbReference type="RefSeq" id="WP_164533268.1">
    <property type="nucleotide sequence ID" value="NZ_JAALFG010000001.1"/>
</dbReference>
<dbReference type="SUPFAM" id="SSF55781">
    <property type="entry name" value="GAF domain-like"/>
    <property type="match status" value="1"/>
</dbReference>
<dbReference type="InterPro" id="IPR003018">
    <property type="entry name" value="GAF"/>
</dbReference>
<reference evidence="2 3" key="1">
    <citation type="submission" date="2020-02" db="EMBL/GenBank/DDBJ databases">
        <authorList>
            <person name="Khan S.A."/>
            <person name="Jeon C.O."/>
            <person name="Chun B.H."/>
        </authorList>
    </citation>
    <scope>NUCLEOTIDE SEQUENCE [LARGE SCALE GENOMIC DNA]</scope>
    <source>
        <strain evidence="2 3">H239</strain>
    </source>
</reference>
<proteinExistence type="predicted"/>
<reference evidence="2 3" key="2">
    <citation type="submission" date="2020-03" db="EMBL/GenBank/DDBJ databases">
        <title>Devosia chinhatensis sp. nov., isolated from a hexachlorocyclohexane (HCH) dump site in India.</title>
        <authorList>
            <person name="Kumar M."/>
            <person name="Lal R."/>
        </authorList>
    </citation>
    <scope>NUCLEOTIDE SEQUENCE [LARGE SCALE GENOMIC DNA]</scope>
    <source>
        <strain evidence="2 3">H239</strain>
    </source>
</reference>
<sequence length="164" mass="17308">MSAIDRAFAHDLASSLAAGPQQVIALVNSVVQALSGVRTVTWLAVAPDHSVTHRIGTSDKVNFPIGGFDPIDDGAWNRRIFGDKRAVVGNTPEQMRQFIPETDQLVAMGYGATLCAPIIIGGEVRGVLCALGDAGILTPDLLAEIDTILPIAALVFTFNGISER</sequence>
<evidence type="ECO:0000313" key="2">
    <source>
        <dbReference type="EMBL" id="NGP17047.1"/>
    </source>
</evidence>